<dbReference type="KEGG" id="bkw:BkAM31D_12695"/>
<dbReference type="Pfam" id="PF13027">
    <property type="entry name" value="DUF3888"/>
    <property type="match status" value="1"/>
</dbReference>
<feature type="signal peptide" evidence="1">
    <location>
        <begin position="1"/>
        <end position="21"/>
    </location>
</feature>
<keyword evidence="1" id="KW-0732">Signal</keyword>
<accession>A0A1X9MAZ0</accession>
<evidence type="ECO:0000313" key="2">
    <source>
        <dbReference type="EMBL" id="ARK30619.1"/>
    </source>
</evidence>
<dbReference type="InterPro" id="IPR024984">
    <property type="entry name" value="DUF3888"/>
</dbReference>
<keyword evidence="3" id="KW-1185">Reference proteome</keyword>
<proteinExistence type="predicted"/>
<dbReference type="Proteomes" id="UP000193006">
    <property type="component" value="Chromosome"/>
</dbReference>
<evidence type="ECO:0008006" key="4">
    <source>
        <dbReference type="Google" id="ProtNLM"/>
    </source>
</evidence>
<sequence precursor="true">MKKALILLIVTICLHTPSVLANHIQPIQSLKSVLTPTIQEAITSYKNKKTTYAPYSFTTDFHNIQIKDIAKLNKENYYVIQVLVSTYEHAHNPPNITFNLTVLLTPVGHRVINIKSKEDQEARKINAFYKEAVSDIAQAFQLNLQSYKAYNTTNIPAPLRPFITKIIVELNPYISPPYKNVISPITFLKGNRGFIVFKLADGTNVKYELRMENQQWKIISKEKRPGKKMKKTLIWYM</sequence>
<organism evidence="2 3">
    <name type="scientific">Halalkalibacter krulwichiae</name>
    <dbReference type="NCBI Taxonomy" id="199441"/>
    <lineage>
        <taxon>Bacteria</taxon>
        <taxon>Bacillati</taxon>
        <taxon>Bacillota</taxon>
        <taxon>Bacilli</taxon>
        <taxon>Bacillales</taxon>
        <taxon>Bacillaceae</taxon>
        <taxon>Halalkalibacter</taxon>
    </lineage>
</organism>
<name>A0A1X9MAZ0_9BACI</name>
<gene>
    <name evidence="2" type="ORF">BkAM31D_12695</name>
</gene>
<dbReference type="EMBL" id="CP020814">
    <property type="protein sequence ID" value="ARK30619.1"/>
    <property type="molecule type" value="Genomic_DNA"/>
</dbReference>
<reference evidence="2 3" key="1">
    <citation type="submission" date="2017-04" db="EMBL/GenBank/DDBJ databases">
        <title>Bacillus krulwichiae AM31D Genome sequencing and assembly.</title>
        <authorList>
            <person name="Krulwich T.A."/>
            <person name="Anastor L."/>
            <person name="Ehrlich R."/>
            <person name="Ehrlich G.D."/>
            <person name="Janto B."/>
        </authorList>
    </citation>
    <scope>NUCLEOTIDE SEQUENCE [LARGE SCALE GENOMIC DNA]</scope>
    <source>
        <strain evidence="2 3">AM31D</strain>
    </source>
</reference>
<dbReference type="AlphaFoldDB" id="A0A1X9MAZ0"/>
<protein>
    <recommendedName>
        <fullName evidence="4">DUF3888 domain-containing protein</fullName>
    </recommendedName>
</protein>
<feature type="chain" id="PRO_5011004023" description="DUF3888 domain-containing protein" evidence="1">
    <location>
        <begin position="22"/>
        <end position="237"/>
    </location>
</feature>
<evidence type="ECO:0000256" key="1">
    <source>
        <dbReference type="SAM" id="SignalP"/>
    </source>
</evidence>
<evidence type="ECO:0000313" key="3">
    <source>
        <dbReference type="Proteomes" id="UP000193006"/>
    </source>
</evidence>